<comment type="caution">
    <text evidence="5">The sequence shown here is derived from an EMBL/GenBank/DDBJ whole genome shotgun (WGS) entry which is preliminary data.</text>
</comment>
<keyword evidence="1" id="KW-0677">Repeat</keyword>
<keyword evidence="4" id="KW-0472">Membrane</keyword>
<dbReference type="EMBL" id="CAXKWB010030375">
    <property type="protein sequence ID" value="CAL4137426.1"/>
    <property type="molecule type" value="Genomic_DNA"/>
</dbReference>
<evidence type="ECO:0000256" key="4">
    <source>
        <dbReference type="SAM" id="Phobius"/>
    </source>
</evidence>
<keyword evidence="6" id="KW-1185">Reference proteome</keyword>
<sequence>MFAASAQGNLKEVRRLAGNNCTAVNWQHNDSGIAPLHLASYFNHTQVVLFLLSCKADPNVQTYEEGLTPLMAALLNVDILHALMTAHPDLNLKTVNGTTALMGAAEYNSLDAAKVLLTGGAEANLQDELGKTALIYASINATLDMTITLLNYGADVDIQDHDGKTALHFAVEKNEKEQVQALLEHGSNGMIKSKAGKTAGDIANENGFISLLKFMENYTETTNIFILVGCIIASVVVVIIILSGCMYCRYRRRKQSSLQNTIVVFRNDEDQHTEHIYEN</sequence>
<name>A0AAV2RTI8_MEGNR</name>
<dbReference type="PANTHER" id="PTHR24198">
    <property type="entry name" value="ANKYRIN REPEAT AND PROTEIN KINASE DOMAIN-CONTAINING PROTEIN"/>
    <property type="match status" value="1"/>
</dbReference>
<dbReference type="PROSITE" id="PS50088">
    <property type="entry name" value="ANK_REPEAT"/>
    <property type="match status" value="4"/>
</dbReference>
<organism evidence="5 6">
    <name type="scientific">Meganyctiphanes norvegica</name>
    <name type="common">Northern krill</name>
    <name type="synonym">Thysanopoda norvegica</name>
    <dbReference type="NCBI Taxonomy" id="48144"/>
    <lineage>
        <taxon>Eukaryota</taxon>
        <taxon>Metazoa</taxon>
        <taxon>Ecdysozoa</taxon>
        <taxon>Arthropoda</taxon>
        <taxon>Crustacea</taxon>
        <taxon>Multicrustacea</taxon>
        <taxon>Malacostraca</taxon>
        <taxon>Eumalacostraca</taxon>
        <taxon>Eucarida</taxon>
        <taxon>Euphausiacea</taxon>
        <taxon>Euphausiidae</taxon>
        <taxon>Meganyctiphanes</taxon>
    </lineage>
</organism>
<evidence type="ECO:0000313" key="6">
    <source>
        <dbReference type="Proteomes" id="UP001497623"/>
    </source>
</evidence>
<evidence type="ECO:0000256" key="3">
    <source>
        <dbReference type="PROSITE-ProRule" id="PRU00023"/>
    </source>
</evidence>
<evidence type="ECO:0000256" key="1">
    <source>
        <dbReference type="ARBA" id="ARBA00022737"/>
    </source>
</evidence>
<dbReference type="PROSITE" id="PS50297">
    <property type="entry name" value="ANK_REP_REGION"/>
    <property type="match status" value="4"/>
</dbReference>
<gene>
    <name evidence="5" type="ORF">MNOR_LOCUS28083</name>
</gene>
<dbReference type="Proteomes" id="UP001497623">
    <property type="component" value="Unassembled WGS sequence"/>
</dbReference>
<keyword evidence="4" id="KW-0812">Transmembrane</keyword>
<reference evidence="5 6" key="1">
    <citation type="submission" date="2024-05" db="EMBL/GenBank/DDBJ databases">
        <authorList>
            <person name="Wallberg A."/>
        </authorList>
    </citation>
    <scope>NUCLEOTIDE SEQUENCE [LARGE SCALE GENOMIC DNA]</scope>
</reference>
<dbReference type="InterPro" id="IPR036770">
    <property type="entry name" value="Ankyrin_rpt-contain_sf"/>
</dbReference>
<dbReference type="SMART" id="SM00248">
    <property type="entry name" value="ANK"/>
    <property type="match status" value="6"/>
</dbReference>
<evidence type="ECO:0000256" key="2">
    <source>
        <dbReference type="ARBA" id="ARBA00023043"/>
    </source>
</evidence>
<feature type="repeat" description="ANK" evidence="3">
    <location>
        <begin position="129"/>
        <end position="161"/>
    </location>
</feature>
<dbReference type="AlphaFoldDB" id="A0AAV2RTI8"/>
<evidence type="ECO:0000313" key="5">
    <source>
        <dbReference type="EMBL" id="CAL4137426.1"/>
    </source>
</evidence>
<proteinExistence type="predicted"/>
<feature type="repeat" description="ANK" evidence="3">
    <location>
        <begin position="162"/>
        <end position="194"/>
    </location>
</feature>
<accession>A0AAV2RTI8</accession>
<dbReference type="InterPro" id="IPR002110">
    <property type="entry name" value="Ankyrin_rpt"/>
</dbReference>
<feature type="repeat" description="ANK" evidence="3">
    <location>
        <begin position="31"/>
        <end position="63"/>
    </location>
</feature>
<dbReference type="SUPFAM" id="SSF48403">
    <property type="entry name" value="Ankyrin repeat"/>
    <property type="match status" value="1"/>
</dbReference>
<feature type="repeat" description="ANK" evidence="3">
    <location>
        <begin position="96"/>
        <end position="128"/>
    </location>
</feature>
<feature type="transmembrane region" description="Helical" evidence="4">
    <location>
        <begin position="224"/>
        <end position="248"/>
    </location>
</feature>
<protein>
    <submittedName>
        <fullName evidence="5">Uncharacterized protein</fullName>
    </submittedName>
</protein>
<dbReference type="PANTHER" id="PTHR24198:SF194">
    <property type="entry name" value="INVERSIN-A"/>
    <property type="match status" value="1"/>
</dbReference>
<keyword evidence="4" id="KW-1133">Transmembrane helix</keyword>
<keyword evidence="2 3" id="KW-0040">ANK repeat</keyword>
<dbReference type="Pfam" id="PF12796">
    <property type="entry name" value="Ank_2"/>
    <property type="match status" value="2"/>
</dbReference>
<dbReference type="Gene3D" id="1.25.40.20">
    <property type="entry name" value="Ankyrin repeat-containing domain"/>
    <property type="match status" value="2"/>
</dbReference>